<dbReference type="GO" id="GO:0003735">
    <property type="term" value="F:structural constituent of ribosome"/>
    <property type="evidence" value="ECO:0007669"/>
    <property type="project" value="InterPro"/>
</dbReference>
<dbReference type="EMBL" id="JADKGY010000001">
    <property type="protein sequence ID" value="MBK9981486.1"/>
    <property type="molecule type" value="Genomic_DNA"/>
</dbReference>
<comment type="similarity">
    <text evidence="1 5 6">Belongs to the bacterial ribosomal protein bS21 family.</text>
</comment>
<dbReference type="InterPro" id="IPR038380">
    <property type="entry name" value="Ribosomal_bS21_sf"/>
</dbReference>
<evidence type="ECO:0000256" key="6">
    <source>
        <dbReference type="RuleBase" id="RU000667"/>
    </source>
</evidence>
<dbReference type="Proteomes" id="UP000808337">
    <property type="component" value="Unassembled WGS sequence"/>
</dbReference>
<keyword evidence="2 5" id="KW-0689">Ribosomal protein</keyword>
<dbReference type="PRINTS" id="PR00976">
    <property type="entry name" value="RIBOSOMALS21"/>
</dbReference>
<accession>A0A9D7ST26</accession>
<dbReference type="AlphaFoldDB" id="A0A9D7ST26"/>
<evidence type="ECO:0000256" key="3">
    <source>
        <dbReference type="ARBA" id="ARBA00023274"/>
    </source>
</evidence>
<organism evidence="7 8">
    <name type="scientific">Candidatus Opimibacter skivensis</name>
    <dbReference type="NCBI Taxonomy" id="2982028"/>
    <lineage>
        <taxon>Bacteria</taxon>
        <taxon>Pseudomonadati</taxon>
        <taxon>Bacteroidota</taxon>
        <taxon>Saprospiria</taxon>
        <taxon>Saprospirales</taxon>
        <taxon>Saprospiraceae</taxon>
        <taxon>Candidatus Opimibacter</taxon>
    </lineage>
</organism>
<dbReference type="GO" id="GO:0006412">
    <property type="term" value="P:translation"/>
    <property type="evidence" value="ECO:0007669"/>
    <property type="project" value="UniProtKB-UniRule"/>
</dbReference>
<proteinExistence type="inferred from homology"/>
<sequence length="64" mass="7768">MLIIEVKDTESIDRALKRYKRKVQNVRLIQELRRRKEFVKPSVVRRNQVLKAVYRTKKQGEESI</sequence>
<dbReference type="GO" id="GO:1990904">
    <property type="term" value="C:ribonucleoprotein complex"/>
    <property type="evidence" value="ECO:0007669"/>
    <property type="project" value="UniProtKB-KW"/>
</dbReference>
<gene>
    <name evidence="5" type="primary">rpsU</name>
    <name evidence="7" type="ORF">IPP15_03515</name>
</gene>
<dbReference type="Pfam" id="PF01165">
    <property type="entry name" value="Ribosomal_S21"/>
    <property type="match status" value="1"/>
</dbReference>
<evidence type="ECO:0000313" key="7">
    <source>
        <dbReference type="EMBL" id="MBK9981486.1"/>
    </source>
</evidence>
<comment type="caution">
    <text evidence="7">The sequence shown here is derived from an EMBL/GenBank/DDBJ whole genome shotgun (WGS) entry which is preliminary data.</text>
</comment>
<keyword evidence="3 5" id="KW-0687">Ribonucleoprotein</keyword>
<evidence type="ECO:0000256" key="2">
    <source>
        <dbReference type="ARBA" id="ARBA00022980"/>
    </source>
</evidence>
<evidence type="ECO:0000256" key="5">
    <source>
        <dbReference type="HAMAP-Rule" id="MF_00358"/>
    </source>
</evidence>
<dbReference type="GO" id="GO:0005840">
    <property type="term" value="C:ribosome"/>
    <property type="evidence" value="ECO:0007669"/>
    <property type="project" value="UniProtKB-KW"/>
</dbReference>
<protein>
    <recommendedName>
        <fullName evidence="4 5">Small ribosomal subunit protein bS21</fullName>
    </recommendedName>
</protein>
<reference evidence="7 8" key="1">
    <citation type="submission" date="2020-10" db="EMBL/GenBank/DDBJ databases">
        <title>Connecting structure to function with the recovery of over 1000 high-quality activated sludge metagenome-assembled genomes encoding full-length rRNA genes using long-read sequencing.</title>
        <authorList>
            <person name="Singleton C.M."/>
            <person name="Petriglieri F."/>
            <person name="Kristensen J.M."/>
            <person name="Kirkegaard R.H."/>
            <person name="Michaelsen T.Y."/>
            <person name="Andersen M.H."/>
            <person name="Karst S.M."/>
            <person name="Dueholm M.S."/>
            <person name="Nielsen P.H."/>
            <person name="Albertsen M."/>
        </authorList>
    </citation>
    <scope>NUCLEOTIDE SEQUENCE [LARGE SCALE GENOMIC DNA]</scope>
    <source>
        <strain evidence="7">Ribe_18-Q3-R11-54_MAXAC.273</strain>
    </source>
</reference>
<evidence type="ECO:0000256" key="4">
    <source>
        <dbReference type="ARBA" id="ARBA00035135"/>
    </source>
</evidence>
<evidence type="ECO:0000313" key="8">
    <source>
        <dbReference type="Proteomes" id="UP000808337"/>
    </source>
</evidence>
<dbReference type="NCBIfam" id="TIGR00030">
    <property type="entry name" value="S21p"/>
    <property type="match status" value="1"/>
</dbReference>
<dbReference type="HAMAP" id="MF_00358">
    <property type="entry name" value="Ribosomal_bS21"/>
    <property type="match status" value="1"/>
</dbReference>
<dbReference type="Gene3D" id="1.20.5.1150">
    <property type="entry name" value="Ribosomal protein S8"/>
    <property type="match status" value="1"/>
</dbReference>
<dbReference type="InterPro" id="IPR001911">
    <property type="entry name" value="Ribosomal_bS21"/>
</dbReference>
<name>A0A9D7ST26_9BACT</name>
<evidence type="ECO:0000256" key="1">
    <source>
        <dbReference type="ARBA" id="ARBA00006640"/>
    </source>
</evidence>